<dbReference type="Pfam" id="PF04820">
    <property type="entry name" value="Trp_halogenase"/>
    <property type="match status" value="2"/>
</dbReference>
<keyword evidence="2" id="KW-0503">Monooxygenase</keyword>
<evidence type="ECO:0000313" key="5">
    <source>
        <dbReference type="Proteomes" id="UP001595868"/>
    </source>
</evidence>
<dbReference type="RefSeq" id="WP_377548405.1">
    <property type="nucleotide sequence ID" value="NZ_JBHSBN010000015.1"/>
</dbReference>
<dbReference type="Gene3D" id="3.50.50.60">
    <property type="entry name" value="FAD/NAD(P)-binding domain"/>
    <property type="match status" value="1"/>
</dbReference>
<evidence type="ECO:0000256" key="3">
    <source>
        <dbReference type="ARBA" id="ARBA00038396"/>
    </source>
</evidence>
<keyword evidence="5" id="KW-1185">Reference proteome</keyword>
<dbReference type="SUPFAM" id="SSF51905">
    <property type="entry name" value="FAD/NAD(P)-binding domain"/>
    <property type="match status" value="1"/>
</dbReference>
<dbReference type="InterPro" id="IPR036188">
    <property type="entry name" value="FAD/NAD-bd_sf"/>
</dbReference>
<comment type="caution">
    <text evidence="4">The sequence shown here is derived from an EMBL/GenBank/DDBJ whole genome shotgun (WGS) entry which is preliminary data.</text>
</comment>
<proteinExistence type="inferred from homology"/>
<dbReference type="PANTHER" id="PTHR43747:SF5">
    <property type="entry name" value="FAD-BINDING DOMAIN-CONTAINING PROTEIN"/>
    <property type="match status" value="1"/>
</dbReference>
<evidence type="ECO:0000256" key="2">
    <source>
        <dbReference type="ARBA" id="ARBA00023033"/>
    </source>
</evidence>
<dbReference type="InterPro" id="IPR050816">
    <property type="entry name" value="Flavin-dep_Halogenase_NPB"/>
</dbReference>
<dbReference type="InterPro" id="IPR006905">
    <property type="entry name" value="Flavin_halogenase"/>
</dbReference>
<organism evidence="4 5">
    <name type="scientific">Micromonospora zhanjiangensis</name>
    <dbReference type="NCBI Taxonomy" id="1522057"/>
    <lineage>
        <taxon>Bacteria</taxon>
        <taxon>Bacillati</taxon>
        <taxon>Actinomycetota</taxon>
        <taxon>Actinomycetes</taxon>
        <taxon>Micromonosporales</taxon>
        <taxon>Micromonosporaceae</taxon>
        <taxon>Micromonospora</taxon>
    </lineage>
</organism>
<evidence type="ECO:0000256" key="1">
    <source>
        <dbReference type="ARBA" id="ARBA00023002"/>
    </source>
</evidence>
<dbReference type="EMBL" id="JBHSBN010000015">
    <property type="protein sequence ID" value="MFC4108317.1"/>
    <property type="molecule type" value="Genomic_DNA"/>
</dbReference>
<sequence>MPVEEFDVVVAGGGPAGSTVASLVAMQGHRVLLLEKEVFPRYQIGESLLPSTVHGVCRLLGVTDELAEAGFPKKKGGTFRWGARPEPWTFSFGLSERMTGSASFAYQVERARFDEILLNNAKRKGVEVREGCSVTGVIEGEERV</sequence>
<keyword evidence="1" id="KW-0560">Oxidoreductase</keyword>
<gene>
    <name evidence="4" type="ORF">ACFOX0_20580</name>
</gene>
<evidence type="ECO:0000313" key="4">
    <source>
        <dbReference type="EMBL" id="MFC4108317.1"/>
    </source>
</evidence>
<comment type="similarity">
    <text evidence="3">Belongs to the flavin-dependent halogenase family. Bacterial tryptophan halogenase subfamily.</text>
</comment>
<name>A0ABV8KQY5_9ACTN</name>
<dbReference type="Proteomes" id="UP001595868">
    <property type="component" value="Unassembled WGS sequence"/>
</dbReference>
<dbReference type="PANTHER" id="PTHR43747">
    <property type="entry name" value="FAD-BINDING PROTEIN"/>
    <property type="match status" value="1"/>
</dbReference>
<feature type="non-terminal residue" evidence="4">
    <location>
        <position position="144"/>
    </location>
</feature>
<protein>
    <submittedName>
        <fullName evidence="4">Tryptophan 7-halogenase</fullName>
    </submittedName>
</protein>
<accession>A0ABV8KQY5</accession>
<reference evidence="5" key="1">
    <citation type="journal article" date="2019" name="Int. J. Syst. Evol. Microbiol.">
        <title>The Global Catalogue of Microorganisms (GCM) 10K type strain sequencing project: providing services to taxonomists for standard genome sequencing and annotation.</title>
        <authorList>
            <consortium name="The Broad Institute Genomics Platform"/>
            <consortium name="The Broad Institute Genome Sequencing Center for Infectious Disease"/>
            <person name="Wu L."/>
            <person name="Ma J."/>
        </authorList>
    </citation>
    <scope>NUCLEOTIDE SEQUENCE [LARGE SCALE GENOMIC DNA]</scope>
    <source>
        <strain evidence="5">2902at01</strain>
    </source>
</reference>